<dbReference type="Pfam" id="PF00090">
    <property type="entry name" value="TSP_1"/>
    <property type="match status" value="1"/>
</dbReference>
<dbReference type="InterPro" id="IPR051418">
    <property type="entry name" value="Spondin/Thrombospondin_T1"/>
</dbReference>
<dbReference type="EMBL" id="BPLR01011566">
    <property type="protein sequence ID" value="GIY47327.1"/>
    <property type="molecule type" value="Genomic_DNA"/>
</dbReference>
<evidence type="ECO:0000256" key="1">
    <source>
        <dbReference type="SAM" id="MobiDB-lite"/>
    </source>
</evidence>
<proteinExistence type="predicted"/>
<evidence type="ECO:0000313" key="3">
    <source>
        <dbReference type="Proteomes" id="UP001054945"/>
    </source>
</evidence>
<keyword evidence="3" id="KW-1185">Reference proteome</keyword>
<dbReference type="AlphaFoldDB" id="A0AAV4TQX5"/>
<dbReference type="GO" id="GO:0030036">
    <property type="term" value="P:actin cytoskeleton organization"/>
    <property type="evidence" value="ECO:0007669"/>
    <property type="project" value="TreeGrafter"/>
</dbReference>
<gene>
    <name evidence="2" type="primary">Thsd7b</name>
    <name evidence="2" type="ORF">CEXT_228121</name>
</gene>
<comment type="caution">
    <text evidence="2">The sequence shown here is derived from an EMBL/GenBank/DDBJ whole genome shotgun (WGS) entry which is preliminary data.</text>
</comment>
<dbReference type="PROSITE" id="PS50092">
    <property type="entry name" value="TSP1"/>
    <property type="match status" value="2"/>
</dbReference>
<dbReference type="Proteomes" id="UP001054945">
    <property type="component" value="Unassembled WGS sequence"/>
</dbReference>
<dbReference type="SUPFAM" id="SSF82895">
    <property type="entry name" value="TSP-1 type 1 repeat"/>
    <property type="match status" value="1"/>
</dbReference>
<dbReference type="PANTHER" id="PTHR11311">
    <property type="entry name" value="SPONDIN"/>
    <property type="match status" value="1"/>
</dbReference>
<dbReference type="InterPro" id="IPR000884">
    <property type="entry name" value="TSP1_rpt"/>
</dbReference>
<feature type="region of interest" description="Disordered" evidence="1">
    <location>
        <begin position="273"/>
        <end position="296"/>
    </location>
</feature>
<dbReference type="Pfam" id="PF19030">
    <property type="entry name" value="TSP1_ADAMTS"/>
    <property type="match status" value="1"/>
</dbReference>
<protein>
    <submittedName>
        <fullName evidence="2">Thrombospondin type-1 domain-containing protein 7B</fullName>
    </submittedName>
</protein>
<dbReference type="PANTHER" id="PTHR11311:SF30">
    <property type="entry name" value="SPONDIN-LIKE TSP1 DOMAIN-CONTAINING PROTEIN"/>
    <property type="match status" value="1"/>
</dbReference>
<organism evidence="2 3">
    <name type="scientific">Caerostris extrusa</name>
    <name type="common">Bark spider</name>
    <name type="synonym">Caerostris bankana</name>
    <dbReference type="NCBI Taxonomy" id="172846"/>
    <lineage>
        <taxon>Eukaryota</taxon>
        <taxon>Metazoa</taxon>
        <taxon>Ecdysozoa</taxon>
        <taxon>Arthropoda</taxon>
        <taxon>Chelicerata</taxon>
        <taxon>Arachnida</taxon>
        <taxon>Araneae</taxon>
        <taxon>Araneomorphae</taxon>
        <taxon>Entelegynae</taxon>
        <taxon>Araneoidea</taxon>
        <taxon>Araneidae</taxon>
        <taxon>Caerostris</taxon>
    </lineage>
</organism>
<reference evidence="2 3" key="1">
    <citation type="submission" date="2021-06" db="EMBL/GenBank/DDBJ databases">
        <title>Caerostris extrusa draft genome.</title>
        <authorList>
            <person name="Kono N."/>
            <person name="Arakawa K."/>
        </authorList>
    </citation>
    <scope>NUCLEOTIDE SEQUENCE [LARGE SCALE GENOMIC DNA]</scope>
</reference>
<evidence type="ECO:0000313" key="2">
    <source>
        <dbReference type="EMBL" id="GIY47327.1"/>
    </source>
</evidence>
<name>A0AAV4TQX5_CAEEX</name>
<sequence length="353" mass="39451">MKCQKRTDKDFSTNKNLSLVLLRDSLFKHRLSRSLLFPGADNLLIIICCNSPANTKTLFKISFHPNHLFTLTAEVAQTFLHLLVRCDIQKVVNPIAAGFVSYNRKFIFTLALPSPFGSIYVAVKVRVRNRSILVNPSNGGQPCPHLQELDTCWEIELFNWQYGNWENCTLQDPQATCGPGNRTRNKTCVKLSGEFLEDYVCDHHKPSFVSETCRIPCPDDCVLSEWSDWSSCTLPCTGTRAKGNRGATGPSWPSLDQIAHVCRELRGVTSAIPSAARPPTGVRRSGELHAGRKRGNSSCGQGIQVREVLCMENGVVKPPKRCKNLNKPETLRKCPLPCPVDCVMTNFFRLVTM</sequence>
<accession>A0AAV4TQX5</accession>
<dbReference type="InterPro" id="IPR036383">
    <property type="entry name" value="TSP1_rpt_sf"/>
</dbReference>
<dbReference type="GO" id="GO:0005886">
    <property type="term" value="C:plasma membrane"/>
    <property type="evidence" value="ECO:0007669"/>
    <property type="project" value="TreeGrafter"/>
</dbReference>